<accession>D6ZFG6</accession>
<organism evidence="1 2">
    <name type="scientific">Segniliparus rotundus (strain ATCC BAA-972 / CDC 1076 / CIP 108378 / DSM 44985 / JCM 13578)</name>
    <dbReference type="NCBI Taxonomy" id="640132"/>
    <lineage>
        <taxon>Bacteria</taxon>
        <taxon>Bacillati</taxon>
        <taxon>Actinomycetota</taxon>
        <taxon>Actinomycetes</taxon>
        <taxon>Mycobacteriales</taxon>
        <taxon>Segniliparaceae</taxon>
        <taxon>Segniliparus</taxon>
    </lineage>
</organism>
<dbReference type="Proteomes" id="UP000002247">
    <property type="component" value="Chromosome"/>
</dbReference>
<dbReference type="InterPro" id="IPR022536">
    <property type="entry name" value="EspC"/>
</dbReference>
<dbReference type="Pfam" id="PF10824">
    <property type="entry name" value="T7SS_ESX_EspC"/>
    <property type="match status" value="1"/>
</dbReference>
<dbReference type="InterPro" id="IPR036689">
    <property type="entry name" value="ESAT-6-like_sf"/>
</dbReference>
<evidence type="ECO:0000313" key="1">
    <source>
        <dbReference type="EMBL" id="ADG97690.1"/>
    </source>
</evidence>
<dbReference type="Gene3D" id="1.10.287.1060">
    <property type="entry name" value="ESAT-6-like"/>
    <property type="match status" value="1"/>
</dbReference>
<dbReference type="EMBL" id="CP001958">
    <property type="protein sequence ID" value="ADG97690.1"/>
    <property type="molecule type" value="Genomic_DNA"/>
</dbReference>
<sequence length="107" mass="10916">MTADEAPAGAKVTVSVEELRDGADQLHDLAGETASKLASSDQMLDTSSQAWKGLKSAAAYAAYAEHETARGTAAVASLADAAGNVAHAAEHYERTDGASADAIDRIV</sequence>
<evidence type="ECO:0000313" key="2">
    <source>
        <dbReference type="Proteomes" id="UP000002247"/>
    </source>
</evidence>
<keyword evidence="2" id="KW-1185">Reference proteome</keyword>
<dbReference type="HOGENOM" id="CLU_173347_0_0_11"/>
<name>D6ZFG6_SEGRD</name>
<reference evidence="1 2" key="1">
    <citation type="journal article" date="2010" name="Stand. Genomic Sci.">
        <title>Complete genome sequence of Segniliparus rotundus type strain (CDC 1076).</title>
        <authorList>
            <person name="Sikorski J."/>
            <person name="Lapidus A."/>
            <person name="Copeland A."/>
            <person name="Misra M."/>
            <person name="Glavina Del Rio T."/>
            <person name="Nolan M."/>
            <person name="Lucas S."/>
            <person name="Chen F."/>
            <person name="Tice H."/>
            <person name="Cheng J.F."/>
            <person name="Jando M."/>
            <person name="Schneider S."/>
            <person name="Bruce D."/>
            <person name="Goodwin L."/>
            <person name="Pitluck S."/>
            <person name="Liolios K."/>
            <person name="Mikhailova N."/>
            <person name="Pati A."/>
            <person name="Ivanova N."/>
            <person name="Mavromatis K."/>
            <person name="Chen A."/>
            <person name="Palaniappan K."/>
            <person name="Chertkov O."/>
            <person name="Land M."/>
            <person name="Hauser L."/>
            <person name="Chang Y.J."/>
            <person name="Jeffries C.D."/>
            <person name="Brettin T."/>
            <person name="Detter J.C."/>
            <person name="Han C."/>
            <person name="Rohde M."/>
            <person name="Goker M."/>
            <person name="Bristow J."/>
            <person name="Eisen J.A."/>
            <person name="Markowitz V."/>
            <person name="Hugenholtz P."/>
            <person name="Kyrpides N.C."/>
            <person name="Klenk H.P."/>
        </authorList>
    </citation>
    <scope>NUCLEOTIDE SEQUENCE [LARGE SCALE GENOMIC DNA]</scope>
    <source>
        <strain evidence="2">ATCC BAA-972 / CDC 1076 / CIP 108378 / DSM 44985 / JCM 13578</strain>
    </source>
</reference>
<proteinExistence type="predicted"/>
<dbReference type="SUPFAM" id="SSF140453">
    <property type="entry name" value="EsxAB dimer-like"/>
    <property type="match status" value="1"/>
</dbReference>
<dbReference type="OrthoDB" id="4782134at2"/>
<protein>
    <submittedName>
        <fullName evidence="1">Uncharacterized protein</fullName>
    </submittedName>
</protein>
<dbReference type="STRING" id="640132.Srot_1219"/>
<dbReference type="AlphaFoldDB" id="D6ZFG6"/>
<dbReference type="KEGG" id="srt:Srot_1219"/>
<dbReference type="RefSeq" id="WP_013138146.1">
    <property type="nucleotide sequence ID" value="NC_014168.1"/>
</dbReference>
<gene>
    <name evidence="1" type="ordered locus">Srot_1219</name>
</gene>
<dbReference type="GO" id="GO:0009306">
    <property type="term" value="P:protein secretion"/>
    <property type="evidence" value="ECO:0007669"/>
    <property type="project" value="InterPro"/>
</dbReference>